<evidence type="ECO:0000259" key="2">
    <source>
        <dbReference type="PROSITE" id="PS50940"/>
    </source>
</evidence>
<name>A0A1B0AYP7_9MUSC</name>
<sequence length="448" mass="52973">MCSPIPKYVHICLRHMIIYRLNLSLLVALATLLIYSHTVNAVATASLSQPATTTKPQGFHARSFEANVDDDIDEEFETQAQTHSAYRQPQQQQQQQNQHYQQQHYQQQQQQQQPIYDYSQSEEEQEEPPRQLYQGRQQQQNNYLAINSNKNVQNNKKQSSEEESEEEEEEPDRLSLLLAKSTFNCKDKNSGYYADESLKCEVFHYCQENQRHSWICPEGFTFHQIHLICMPPSSDNICQQSSKFHIVNDYLYKPINLQEHQSKPNVTLRYSERYYPENYYDHERYSDEDEIPRPRVQHQRQPVQVGFPQSIQTQHQRPLAQQQQHQLHQQQQQQQQHHQPQPVRHQPQTATQSQALPQTTIYRKPALSHSTTAQPHAPRLPTSVLAVTPTPYRLFTANAQLQHLQQQQQQVYRTPEDINISLQQRRPQIFIGSTTPRYYEDEYLYERK</sequence>
<dbReference type="GO" id="GO:0005576">
    <property type="term" value="C:extracellular region"/>
    <property type="evidence" value="ECO:0007669"/>
    <property type="project" value="InterPro"/>
</dbReference>
<protein>
    <recommendedName>
        <fullName evidence="2">Chitin-binding type-2 domain-containing protein</fullName>
    </recommendedName>
</protein>
<dbReference type="PANTHER" id="PTHR22933">
    <property type="entry name" value="FI18007P1-RELATED"/>
    <property type="match status" value="1"/>
</dbReference>
<feature type="compositionally biased region" description="Low complexity" evidence="1">
    <location>
        <begin position="130"/>
        <end position="157"/>
    </location>
</feature>
<feature type="compositionally biased region" description="Polar residues" evidence="1">
    <location>
        <begin position="78"/>
        <end position="87"/>
    </location>
</feature>
<feature type="compositionally biased region" description="Acidic residues" evidence="1">
    <location>
        <begin position="161"/>
        <end position="171"/>
    </location>
</feature>
<dbReference type="STRING" id="67801.A0A1B0AYP7"/>
<accession>A0A1B0AYP7</accession>
<feature type="region of interest" description="Disordered" evidence="1">
    <location>
        <begin position="78"/>
        <end position="173"/>
    </location>
</feature>
<feature type="compositionally biased region" description="Low complexity" evidence="1">
    <location>
        <begin position="88"/>
        <end position="114"/>
    </location>
</feature>
<organism evidence="3 4">
    <name type="scientific">Glossina palpalis gambiensis</name>
    <dbReference type="NCBI Taxonomy" id="67801"/>
    <lineage>
        <taxon>Eukaryota</taxon>
        <taxon>Metazoa</taxon>
        <taxon>Ecdysozoa</taxon>
        <taxon>Arthropoda</taxon>
        <taxon>Hexapoda</taxon>
        <taxon>Insecta</taxon>
        <taxon>Pterygota</taxon>
        <taxon>Neoptera</taxon>
        <taxon>Endopterygota</taxon>
        <taxon>Diptera</taxon>
        <taxon>Brachycera</taxon>
        <taxon>Muscomorpha</taxon>
        <taxon>Hippoboscoidea</taxon>
        <taxon>Glossinidae</taxon>
        <taxon>Glossina</taxon>
    </lineage>
</organism>
<dbReference type="InterPro" id="IPR036508">
    <property type="entry name" value="Chitin-bd_dom_sf"/>
</dbReference>
<feature type="region of interest" description="Disordered" evidence="1">
    <location>
        <begin position="295"/>
        <end position="356"/>
    </location>
</feature>
<dbReference type="EnsemblMetazoa" id="GPPI013212-RA">
    <property type="protein sequence ID" value="GPPI013212-PA"/>
    <property type="gene ID" value="GPPI013212"/>
</dbReference>
<proteinExistence type="predicted"/>
<feature type="domain" description="Chitin-binding type-2" evidence="2">
    <location>
        <begin position="182"/>
        <end position="240"/>
    </location>
</feature>
<dbReference type="PANTHER" id="PTHR22933:SF31">
    <property type="entry name" value="FI18007P1"/>
    <property type="match status" value="1"/>
</dbReference>
<dbReference type="VEuPathDB" id="VectorBase:GPPI013212"/>
<dbReference type="GO" id="GO:0008061">
    <property type="term" value="F:chitin binding"/>
    <property type="evidence" value="ECO:0007669"/>
    <property type="project" value="InterPro"/>
</dbReference>
<dbReference type="AlphaFoldDB" id="A0A1B0AYP7"/>
<dbReference type="InterPro" id="IPR002557">
    <property type="entry name" value="Chitin-bd_dom"/>
</dbReference>
<dbReference type="PROSITE" id="PS50940">
    <property type="entry name" value="CHIT_BIND_II"/>
    <property type="match status" value="1"/>
</dbReference>
<reference evidence="3" key="2">
    <citation type="submission" date="2020-05" db="UniProtKB">
        <authorList>
            <consortium name="EnsemblMetazoa"/>
        </authorList>
    </citation>
    <scope>IDENTIFICATION</scope>
    <source>
        <strain evidence="3">IAEA</strain>
    </source>
</reference>
<keyword evidence="4" id="KW-1185">Reference proteome</keyword>
<dbReference type="EMBL" id="JXJN01005905">
    <property type="status" value="NOT_ANNOTATED_CDS"/>
    <property type="molecule type" value="Genomic_DNA"/>
</dbReference>
<evidence type="ECO:0000256" key="1">
    <source>
        <dbReference type="SAM" id="MobiDB-lite"/>
    </source>
</evidence>
<dbReference type="Pfam" id="PF01607">
    <property type="entry name" value="CBM_14"/>
    <property type="match status" value="1"/>
</dbReference>
<feature type="compositionally biased region" description="Low complexity" evidence="1">
    <location>
        <begin position="312"/>
        <end position="349"/>
    </location>
</feature>
<dbReference type="SUPFAM" id="SSF57625">
    <property type="entry name" value="Invertebrate chitin-binding proteins"/>
    <property type="match status" value="1"/>
</dbReference>
<reference evidence="4" key="1">
    <citation type="submission" date="2015-01" db="EMBL/GenBank/DDBJ databases">
        <authorList>
            <person name="Aksoy S."/>
            <person name="Warren W."/>
            <person name="Wilson R.K."/>
        </authorList>
    </citation>
    <scope>NUCLEOTIDE SEQUENCE [LARGE SCALE GENOMIC DNA]</scope>
    <source>
        <strain evidence="4">IAEA</strain>
    </source>
</reference>
<evidence type="ECO:0000313" key="4">
    <source>
        <dbReference type="Proteomes" id="UP000092460"/>
    </source>
</evidence>
<evidence type="ECO:0000313" key="3">
    <source>
        <dbReference type="EnsemblMetazoa" id="GPPI013212-PA"/>
    </source>
</evidence>
<dbReference type="EMBL" id="JXJN01005906">
    <property type="status" value="NOT_ANNOTATED_CDS"/>
    <property type="molecule type" value="Genomic_DNA"/>
</dbReference>
<dbReference type="InterPro" id="IPR052976">
    <property type="entry name" value="Scoloptoxin-like"/>
</dbReference>
<dbReference type="Proteomes" id="UP000092460">
    <property type="component" value="Unassembled WGS sequence"/>
</dbReference>